<comment type="caution">
    <text evidence="2">The sequence shown here is derived from an EMBL/GenBank/DDBJ whole genome shotgun (WGS) entry which is preliminary data.</text>
</comment>
<keyword evidence="3" id="KW-1185">Reference proteome</keyword>
<evidence type="ECO:0000256" key="1">
    <source>
        <dbReference type="SAM" id="MobiDB-lite"/>
    </source>
</evidence>
<sequence length="256" mass="28377">MSETLTQTLHRSDEAVSLEVEDNYCGRSSSVSEIEEDNSSDFPFNNHAPKPMVTISEDEKEEEDTIYVAVGKSQSSIEALSWTLNNLITPSTMLYLIHVFPEIHLLPNPLGVGMIPKNQVSPEQVESYMAQERGKRRELLNKFLQLCSASKVKVDTILIESDLIAKAIIDLIPILQIRKLVIGASKSQIRKMRSRKGSGIADQILQNAQEGCHVSIVCEGKEVNEQIAGAIATDTSMSQKNKHQQNASVSCVCFNF</sequence>
<dbReference type="InterPro" id="IPR014729">
    <property type="entry name" value="Rossmann-like_a/b/a_fold"/>
</dbReference>
<organism evidence="2 3">
    <name type="scientific">Phaseolus coccineus</name>
    <name type="common">Scarlet runner bean</name>
    <name type="synonym">Phaseolus multiflorus</name>
    <dbReference type="NCBI Taxonomy" id="3886"/>
    <lineage>
        <taxon>Eukaryota</taxon>
        <taxon>Viridiplantae</taxon>
        <taxon>Streptophyta</taxon>
        <taxon>Embryophyta</taxon>
        <taxon>Tracheophyta</taxon>
        <taxon>Spermatophyta</taxon>
        <taxon>Magnoliopsida</taxon>
        <taxon>eudicotyledons</taxon>
        <taxon>Gunneridae</taxon>
        <taxon>Pentapetalae</taxon>
        <taxon>rosids</taxon>
        <taxon>fabids</taxon>
        <taxon>Fabales</taxon>
        <taxon>Fabaceae</taxon>
        <taxon>Papilionoideae</taxon>
        <taxon>50 kb inversion clade</taxon>
        <taxon>NPAAA clade</taxon>
        <taxon>indigoferoid/millettioid clade</taxon>
        <taxon>Phaseoleae</taxon>
        <taxon>Phaseolus</taxon>
    </lineage>
</organism>
<dbReference type="Gene3D" id="3.40.50.620">
    <property type="entry name" value="HUPs"/>
    <property type="match status" value="1"/>
</dbReference>
<accession>A0AAN9QIA1</accession>
<protein>
    <recommendedName>
        <fullName evidence="4">UspA domain-containing protein</fullName>
    </recommendedName>
</protein>
<evidence type="ECO:0000313" key="3">
    <source>
        <dbReference type="Proteomes" id="UP001374584"/>
    </source>
</evidence>
<dbReference type="Proteomes" id="UP001374584">
    <property type="component" value="Unassembled WGS sequence"/>
</dbReference>
<proteinExistence type="predicted"/>
<dbReference type="PANTHER" id="PTHR47382">
    <property type="entry name" value="U-BOX DOMAIN-CONTAINING PROTEIN 52-LIKE"/>
    <property type="match status" value="1"/>
</dbReference>
<evidence type="ECO:0000313" key="2">
    <source>
        <dbReference type="EMBL" id="KAK7332463.1"/>
    </source>
</evidence>
<reference evidence="2 3" key="1">
    <citation type="submission" date="2024-01" db="EMBL/GenBank/DDBJ databases">
        <title>The genomes of 5 underutilized Papilionoideae crops provide insights into root nodulation and disease resistanc.</title>
        <authorList>
            <person name="Jiang F."/>
        </authorList>
    </citation>
    <scope>NUCLEOTIDE SEQUENCE [LARGE SCALE GENOMIC DNA]</scope>
    <source>
        <strain evidence="2">JINMINGXINNONG_FW02</strain>
        <tissue evidence="2">Leaves</tissue>
    </source>
</reference>
<dbReference type="AlphaFoldDB" id="A0AAN9QIA1"/>
<evidence type="ECO:0008006" key="4">
    <source>
        <dbReference type="Google" id="ProtNLM"/>
    </source>
</evidence>
<dbReference type="SUPFAM" id="SSF52402">
    <property type="entry name" value="Adenine nucleotide alpha hydrolases-like"/>
    <property type="match status" value="1"/>
</dbReference>
<gene>
    <name evidence="2" type="ORF">VNO80_29215</name>
</gene>
<name>A0AAN9QIA1_PHACN</name>
<dbReference type="CDD" id="cd01989">
    <property type="entry name" value="USP_STK_Ubox_N"/>
    <property type="match status" value="1"/>
</dbReference>
<dbReference type="EMBL" id="JAYMYR010000011">
    <property type="protein sequence ID" value="KAK7332463.1"/>
    <property type="molecule type" value="Genomic_DNA"/>
</dbReference>
<feature type="region of interest" description="Disordered" evidence="1">
    <location>
        <begin position="29"/>
        <end position="51"/>
    </location>
</feature>
<dbReference type="PANTHER" id="PTHR47382:SF3">
    <property type="entry name" value="ADENINE NUCLEOTIDE ALPHA HYDROLASES-LIKE SUPERFAMILY PROTEIN"/>
    <property type="match status" value="1"/>
</dbReference>